<dbReference type="CTD" id="9799035"/>
<evidence type="ECO:0000313" key="6">
    <source>
        <dbReference type="Proteomes" id="UP000483820"/>
    </source>
</evidence>
<dbReference type="Proteomes" id="UP000483820">
    <property type="component" value="Chromosome IV"/>
</dbReference>
<feature type="transmembrane region" description="Helical" evidence="3">
    <location>
        <begin position="114"/>
        <end position="136"/>
    </location>
</feature>
<gene>
    <name evidence="5" type="ORF">GCK72_013139</name>
</gene>
<feature type="compositionally biased region" description="Polar residues" evidence="2">
    <location>
        <begin position="44"/>
        <end position="53"/>
    </location>
</feature>
<dbReference type="KEGG" id="crq:GCK72_013139"/>
<comment type="caution">
    <text evidence="5">The sequence shown here is derived from an EMBL/GenBank/DDBJ whole genome shotgun (WGS) entry which is preliminary data.</text>
</comment>
<feature type="region of interest" description="Disordered" evidence="2">
    <location>
        <begin position="1"/>
        <end position="53"/>
    </location>
</feature>
<dbReference type="AlphaFoldDB" id="A0A6A5GQ86"/>
<dbReference type="PROSITE" id="PS50892">
    <property type="entry name" value="V_SNARE"/>
    <property type="match status" value="1"/>
</dbReference>
<dbReference type="InterPro" id="IPR001388">
    <property type="entry name" value="Synaptobrevin-like"/>
</dbReference>
<dbReference type="GeneID" id="9799035"/>
<dbReference type="InterPro" id="IPR042855">
    <property type="entry name" value="V_SNARE_CC"/>
</dbReference>
<keyword evidence="3" id="KW-0472">Membrane</keyword>
<protein>
    <recommendedName>
        <fullName evidence="4">V-SNARE coiled-coil homology domain-containing protein</fullName>
    </recommendedName>
</protein>
<dbReference type="Pfam" id="PF00957">
    <property type="entry name" value="Synaptobrevin"/>
    <property type="match status" value="1"/>
</dbReference>
<keyword evidence="3" id="KW-1133">Transmembrane helix</keyword>
<proteinExistence type="predicted"/>
<keyword evidence="1" id="KW-0175">Coiled coil</keyword>
<dbReference type="FunFam" id="1.20.5.110:FF:000130">
    <property type="entry name" value="VAMP (Vesicle Associated Membrane Protein) homolog"/>
    <property type="match status" value="1"/>
</dbReference>
<dbReference type="GO" id="GO:0016192">
    <property type="term" value="P:vesicle-mediated transport"/>
    <property type="evidence" value="ECO:0007669"/>
    <property type="project" value="InterPro"/>
</dbReference>
<name>A0A6A5GQ86_CAERE</name>
<feature type="compositionally biased region" description="Basic and acidic residues" evidence="2">
    <location>
        <begin position="1"/>
        <end position="11"/>
    </location>
</feature>
<dbReference type="GO" id="GO:0016020">
    <property type="term" value="C:membrane"/>
    <property type="evidence" value="ECO:0007669"/>
    <property type="project" value="InterPro"/>
</dbReference>
<evidence type="ECO:0000256" key="1">
    <source>
        <dbReference type="PROSITE-ProRule" id="PRU00290"/>
    </source>
</evidence>
<feature type="domain" description="V-SNARE coiled-coil homology" evidence="4">
    <location>
        <begin position="50"/>
        <end position="110"/>
    </location>
</feature>
<dbReference type="EMBL" id="WUAV01000004">
    <property type="protein sequence ID" value="KAF1756685.1"/>
    <property type="molecule type" value="Genomic_DNA"/>
</dbReference>
<keyword evidence="3" id="KW-0812">Transmembrane</keyword>
<evidence type="ECO:0000313" key="5">
    <source>
        <dbReference type="EMBL" id="KAF1756685.1"/>
    </source>
</evidence>
<sequence>MGNDNSNKKNDNVQQQEKMQNLRNQVDSVKASMENDNSKKKNDNVQQQEKMQNLRNQVDSVKEVMVDNVERILERGERLDNIERRTEQLNATSANFKFTARKVQRKFCMLNAKWTIILAIVILIVFTVLLLLILHWTGVIGKRNND</sequence>
<dbReference type="InterPro" id="IPR016444">
    <property type="entry name" value="Synaptobrevin/VAMP"/>
</dbReference>
<dbReference type="SUPFAM" id="SSF58038">
    <property type="entry name" value="SNARE fusion complex"/>
    <property type="match status" value="1"/>
</dbReference>
<accession>A0A6A5GQ86</accession>
<feature type="compositionally biased region" description="Polar residues" evidence="2">
    <location>
        <begin position="12"/>
        <end position="27"/>
    </location>
</feature>
<dbReference type="RefSeq" id="XP_053584447.1">
    <property type="nucleotide sequence ID" value="XM_053729675.1"/>
</dbReference>
<organism evidence="5 6">
    <name type="scientific">Caenorhabditis remanei</name>
    <name type="common">Caenorhabditis vulgaris</name>
    <dbReference type="NCBI Taxonomy" id="31234"/>
    <lineage>
        <taxon>Eukaryota</taxon>
        <taxon>Metazoa</taxon>
        <taxon>Ecdysozoa</taxon>
        <taxon>Nematoda</taxon>
        <taxon>Chromadorea</taxon>
        <taxon>Rhabditida</taxon>
        <taxon>Rhabditina</taxon>
        <taxon>Rhabditomorpha</taxon>
        <taxon>Rhabditoidea</taxon>
        <taxon>Rhabditidae</taxon>
        <taxon>Peloderinae</taxon>
        <taxon>Caenorhabditis</taxon>
    </lineage>
</organism>
<evidence type="ECO:0000256" key="3">
    <source>
        <dbReference type="SAM" id="Phobius"/>
    </source>
</evidence>
<dbReference type="PRINTS" id="PR00219">
    <property type="entry name" value="SYNAPTOBREVN"/>
</dbReference>
<dbReference type="PANTHER" id="PTHR45701">
    <property type="entry name" value="SYNAPTOBREVIN FAMILY MEMBER"/>
    <property type="match status" value="1"/>
</dbReference>
<reference evidence="5 6" key="1">
    <citation type="submission" date="2019-12" db="EMBL/GenBank/DDBJ databases">
        <title>Chromosome-level assembly of the Caenorhabditis remanei genome.</title>
        <authorList>
            <person name="Teterina A.A."/>
            <person name="Willis J.H."/>
            <person name="Phillips P.C."/>
        </authorList>
    </citation>
    <scope>NUCLEOTIDE SEQUENCE [LARGE SCALE GENOMIC DNA]</scope>
    <source>
        <strain evidence="5 6">PX506</strain>
        <tissue evidence="5">Whole organism</tissue>
    </source>
</reference>
<evidence type="ECO:0000259" key="4">
    <source>
        <dbReference type="PROSITE" id="PS50892"/>
    </source>
</evidence>
<dbReference type="Gene3D" id="1.20.5.110">
    <property type="match status" value="1"/>
</dbReference>
<dbReference type="PIRSF" id="PIRSF005409">
    <property type="entry name" value="Synaptobrevin_euk"/>
    <property type="match status" value="1"/>
</dbReference>
<evidence type="ECO:0000256" key="2">
    <source>
        <dbReference type="SAM" id="MobiDB-lite"/>
    </source>
</evidence>